<evidence type="ECO:0000256" key="3">
    <source>
        <dbReference type="ARBA" id="ARBA00023027"/>
    </source>
</evidence>
<feature type="domain" description="D-isomer specific 2-hydroxyacid dehydrogenase NAD-binding" evidence="6">
    <location>
        <begin position="114"/>
        <end position="289"/>
    </location>
</feature>
<name>A0A8H5LZD5_9AGAR</name>
<keyword evidence="3" id="KW-0520">NAD</keyword>
<dbReference type="CDD" id="cd12169">
    <property type="entry name" value="PGDH_like_1"/>
    <property type="match status" value="1"/>
</dbReference>
<dbReference type="GO" id="GO:0051287">
    <property type="term" value="F:NAD binding"/>
    <property type="evidence" value="ECO:0007669"/>
    <property type="project" value="InterPro"/>
</dbReference>
<organism evidence="7 8">
    <name type="scientific">Tetrapyrgos nigripes</name>
    <dbReference type="NCBI Taxonomy" id="182062"/>
    <lineage>
        <taxon>Eukaryota</taxon>
        <taxon>Fungi</taxon>
        <taxon>Dikarya</taxon>
        <taxon>Basidiomycota</taxon>
        <taxon>Agaricomycotina</taxon>
        <taxon>Agaricomycetes</taxon>
        <taxon>Agaricomycetidae</taxon>
        <taxon>Agaricales</taxon>
        <taxon>Marasmiineae</taxon>
        <taxon>Marasmiaceae</taxon>
        <taxon>Tetrapyrgos</taxon>
    </lineage>
</organism>
<dbReference type="Gene3D" id="3.40.50.720">
    <property type="entry name" value="NAD(P)-binding Rossmann-like Domain"/>
    <property type="match status" value="2"/>
</dbReference>
<dbReference type="InterPro" id="IPR006140">
    <property type="entry name" value="D-isomer_DH_NAD-bd"/>
</dbReference>
<dbReference type="AlphaFoldDB" id="A0A8H5LZD5"/>
<dbReference type="SUPFAM" id="SSF52283">
    <property type="entry name" value="Formate/glycerate dehydrogenase catalytic domain-like"/>
    <property type="match status" value="1"/>
</dbReference>
<keyword evidence="8" id="KW-1185">Reference proteome</keyword>
<dbReference type="InterPro" id="IPR036291">
    <property type="entry name" value="NAD(P)-bd_dom_sf"/>
</dbReference>
<evidence type="ECO:0000256" key="4">
    <source>
        <dbReference type="RuleBase" id="RU003719"/>
    </source>
</evidence>
<gene>
    <name evidence="7" type="ORF">D9758_000378</name>
</gene>
<feature type="domain" description="D-isomer specific 2-hydroxyacid dehydrogenase catalytic" evidence="5">
    <location>
        <begin position="21"/>
        <end position="316"/>
    </location>
</feature>
<evidence type="ECO:0000259" key="6">
    <source>
        <dbReference type="Pfam" id="PF02826"/>
    </source>
</evidence>
<dbReference type="Proteomes" id="UP000559256">
    <property type="component" value="Unassembled WGS sequence"/>
</dbReference>
<evidence type="ECO:0000259" key="5">
    <source>
        <dbReference type="Pfam" id="PF00389"/>
    </source>
</evidence>
<evidence type="ECO:0008006" key="9">
    <source>
        <dbReference type="Google" id="ProtNLM"/>
    </source>
</evidence>
<sequence length="320" mass="35836">MTPRVAILDDYQQVALKFGDWSTISNRVNIDVFTDTLKNEDAIVERLRPYEIICSMRERTKFPRSVLEKLPNLRLLTTTGMVNRGIDLDSAKERKIIVSGTAARGDSTVEHIWALVMAVARYIVAEHNNVREGNPQWQTCVPFGLSGRTLGLIGLGRLGTAIAKIAKVFNMRVIAWSPNLTPERAEQGGAEFCSSKEQLLKTSDIVSLHMVLSEKTRNLIGAAELALMKPTAMLINTSRGPLVDEGALVEVLRNKKIGGAGLDVFDEEPLPLDHPLRKLDRVTLSPHNGYANDTIYEQWWKQTVENVEKYLQGEPIRMLY</sequence>
<dbReference type="PROSITE" id="PS00671">
    <property type="entry name" value="D_2_HYDROXYACID_DH_3"/>
    <property type="match status" value="1"/>
</dbReference>
<evidence type="ECO:0000256" key="2">
    <source>
        <dbReference type="ARBA" id="ARBA00023002"/>
    </source>
</evidence>
<dbReference type="GO" id="GO:0016616">
    <property type="term" value="F:oxidoreductase activity, acting on the CH-OH group of donors, NAD or NADP as acceptor"/>
    <property type="evidence" value="ECO:0007669"/>
    <property type="project" value="InterPro"/>
</dbReference>
<dbReference type="PANTHER" id="PTHR42789">
    <property type="entry name" value="D-ISOMER SPECIFIC 2-HYDROXYACID DEHYDROGENASE FAMILY PROTEIN (AFU_ORTHOLOGUE AFUA_6G10090)"/>
    <property type="match status" value="1"/>
</dbReference>
<evidence type="ECO:0000313" key="7">
    <source>
        <dbReference type="EMBL" id="KAF5374979.1"/>
    </source>
</evidence>
<evidence type="ECO:0000313" key="8">
    <source>
        <dbReference type="Proteomes" id="UP000559256"/>
    </source>
</evidence>
<dbReference type="InterPro" id="IPR050857">
    <property type="entry name" value="D-2-hydroxyacid_DH"/>
</dbReference>
<proteinExistence type="inferred from homology"/>
<dbReference type="Pfam" id="PF00389">
    <property type="entry name" value="2-Hacid_dh"/>
    <property type="match status" value="1"/>
</dbReference>
<dbReference type="EMBL" id="JAACJM010000001">
    <property type="protein sequence ID" value="KAF5374979.1"/>
    <property type="molecule type" value="Genomic_DNA"/>
</dbReference>
<accession>A0A8H5LZD5</accession>
<dbReference type="InterPro" id="IPR029753">
    <property type="entry name" value="D-isomer_DH_CS"/>
</dbReference>
<dbReference type="FunFam" id="3.40.50.720:FF:000203">
    <property type="entry name" value="D-3-phosphoglycerate dehydrogenase (SerA)"/>
    <property type="match status" value="1"/>
</dbReference>
<dbReference type="SUPFAM" id="SSF51735">
    <property type="entry name" value="NAD(P)-binding Rossmann-fold domains"/>
    <property type="match status" value="1"/>
</dbReference>
<dbReference type="OrthoDB" id="298012at2759"/>
<dbReference type="Pfam" id="PF02826">
    <property type="entry name" value="2-Hacid_dh_C"/>
    <property type="match status" value="1"/>
</dbReference>
<dbReference type="PANTHER" id="PTHR42789:SF1">
    <property type="entry name" value="D-ISOMER SPECIFIC 2-HYDROXYACID DEHYDROGENASE FAMILY PROTEIN (AFU_ORTHOLOGUE AFUA_6G10090)"/>
    <property type="match status" value="1"/>
</dbReference>
<evidence type="ECO:0000256" key="1">
    <source>
        <dbReference type="ARBA" id="ARBA00005854"/>
    </source>
</evidence>
<reference evidence="7 8" key="1">
    <citation type="journal article" date="2020" name="ISME J.">
        <title>Uncovering the hidden diversity of litter-decomposition mechanisms in mushroom-forming fungi.</title>
        <authorList>
            <person name="Floudas D."/>
            <person name="Bentzer J."/>
            <person name="Ahren D."/>
            <person name="Johansson T."/>
            <person name="Persson P."/>
            <person name="Tunlid A."/>
        </authorList>
    </citation>
    <scope>NUCLEOTIDE SEQUENCE [LARGE SCALE GENOMIC DNA]</scope>
    <source>
        <strain evidence="7 8">CBS 291.85</strain>
    </source>
</reference>
<comment type="caution">
    <text evidence="7">The sequence shown here is derived from an EMBL/GenBank/DDBJ whole genome shotgun (WGS) entry which is preliminary data.</text>
</comment>
<keyword evidence="2 4" id="KW-0560">Oxidoreductase</keyword>
<protein>
    <recommendedName>
        <fullName evidence="9">D-isomer specific 2-hydroxyacid dehydrogenase</fullName>
    </recommendedName>
</protein>
<dbReference type="InterPro" id="IPR006139">
    <property type="entry name" value="D-isomer_2_OHA_DH_cat_dom"/>
</dbReference>
<comment type="similarity">
    <text evidence="1 4">Belongs to the D-isomer specific 2-hydroxyacid dehydrogenase family.</text>
</comment>